<dbReference type="Proteomes" id="UP001275049">
    <property type="component" value="Unassembled WGS sequence"/>
</dbReference>
<keyword evidence="2" id="KW-0472">Membrane</keyword>
<sequence>MKNNIPDNATPRDLYEMAQRQSCWDENSLKRFMRHRNAYPELKVWAVTALKEGPGTYKVPQVPEGFIPTPVPDTQPANPAPQADTYPAPKPQPGSARPAPVPQPDPTSEVKPGLTPIPVSTLSSVVRAEWAGPHMMDRSESPVDSEQYSGQFTHHIIEGNENEEKYMEPSSLLIESHDVELERIEGRDWKKTIIFLGVALAALIAIGISAWMVFFHPTTPGSSPTVTDKPTPTQPRTTATRPQTPDKNDVSSHLSVSGDKYTCSVVKDGVECVGSNTHGQLGIPQGDSHYNKIPMKKVVLLAGGQDFVCVHLPVKA</sequence>
<gene>
    <name evidence="3" type="ORF">R6G86_07400</name>
</gene>
<evidence type="ECO:0000256" key="1">
    <source>
        <dbReference type="SAM" id="MobiDB-lite"/>
    </source>
</evidence>
<name>A0ABU5G8R3_9ACTO</name>
<dbReference type="RefSeq" id="WP_320755460.1">
    <property type="nucleotide sequence ID" value="NZ_JAWNGA010000013.1"/>
</dbReference>
<organism evidence="3 4">
    <name type="scientific">Actinotignum urinale</name>
    <dbReference type="NCBI Taxonomy" id="190146"/>
    <lineage>
        <taxon>Bacteria</taxon>
        <taxon>Bacillati</taxon>
        <taxon>Actinomycetota</taxon>
        <taxon>Actinomycetes</taxon>
        <taxon>Actinomycetales</taxon>
        <taxon>Actinomycetaceae</taxon>
        <taxon>Actinotignum</taxon>
    </lineage>
</organism>
<feature type="region of interest" description="Disordered" evidence="1">
    <location>
        <begin position="61"/>
        <end position="117"/>
    </location>
</feature>
<feature type="transmembrane region" description="Helical" evidence="2">
    <location>
        <begin position="193"/>
        <end position="214"/>
    </location>
</feature>
<evidence type="ECO:0000313" key="3">
    <source>
        <dbReference type="EMBL" id="MDY5133562.1"/>
    </source>
</evidence>
<proteinExistence type="predicted"/>
<evidence type="ECO:0000256" key="2">
    <source>
        <dbReference type="SAM" id="Phobius"/>
    </source>
</evidence>
<reference evidence="3 4" key="1">
    <citation type="submission" date="2023-10" db="EMBL/GenBank/DDBJ databases">
        <title>Whole Genome based description of the genera Actinobaculum and Actinotignum reveals a complex phylogenetic relationship within the species included in the genus Actinotignum.</title>
        <authorList>
            <person name="Jensen C.S."/>
            <person name="Dargis R."/>
            <person name="Kemp M."/>
            <person name="Christensen J.J."/>
        </authorList>
    </citation>
    <scope>NUCLEOTIDE SEQUENCE [LARGE SCALE GENOMIC DNA]</scope>
    <source>
        <strain evidence="3 4">SLA_B974</strain>
    </source>
</reference>
<keyword evidence="4" id="KW-1185">Reference proteome</keyword>
<dbReference type="EMBL" id="JAWNGA010000013">
    <property type="protein sequence ID" value="MDY5133562.1"/>
    <property type="molecule type" value="Genomic_DNA"/>
</dbReference>
<protein>
    <submittedName>
        <fullName evidence="3">Uncharacterized protein</fullName>
    </submittedName>
</protein>
<keyword evidence="2" id="KW-1133">Transmembrane helix</keyword>
<comment type="caution">
    <text evidence="3">The sequence shown here is derived from an EMBL/GenBank/DDBJ whole genome shotgun (WGS) entry which is preliminary data.</text>
</comment>
<keyword evidence="2" id="KW-0812">Transmembrane</keyword>
<accession>A0ABU5G8R3</accession>
<feature type="compositionally biased region" description="Low complexity" evidence="1">
    <location>
        <begin position="230"/>
        <end position="243"/>
    </location>
</feature>
<evidence type="ECO:0000313" key="4">
    <source>
        <dbReference type="Proteomes" id="UP001275049"/>
    </source>
</evidence>
<feature type="region of interest" description="Disordered" evidence="1">
    <location>
        <begin position="221"/>
        <end position="255"/>
    </location>
</feature>